<dbReference type="GO" id="GO:0005829">
    <property type="term" value="C:cytosol"/>
    <property type="evidence" value="ECO:0007669"/>
    <property type="project" value="TreeGrafter"/>
</dbReference>
<dbReference type="RefSeq" id="WP_354694176.1">
    <property type="nucleotide sequence ID" value="NZ_JAZHOG010000002.1"/>
</dbReference>
<evidence type="ECO:0000313" key="6">
    <source>
        <dbReference type="Proteomes" id="UP001359886"/>
    </source>
</evidence>
<dbReference type="SUPFAM" id="SSF46785">
    <property type="entry name" value="Winged helix' DNA-binding domain"/>
    <property type="match status" value="1"/>
</dbReference>
<dbReference type="PRINTS" id="PR00033">
    <property type="entry name" value="HTHASNC"/>
</dbReference>
<comment type="caution">
    <text evidence="5">The sequence shown here is derived from an EMBL/GenBank/DDBJ whole genome shotgun (WGS) entry which is preliminary data.</text>
</comment>
<dbReference type="InterPro" id="IPR019887">
    <property type="entry name" value="Tscrpt_reg_AsnC/Lrp_C"/>
</dbReference>
<dbReference type="InterPro" id="IPR036388">
    <property type="entry name" value="WH-like_DNA-bd_sf"/>
</dbReference>
<feature type="domain" description="HTH asnC-type" evidence="4">
    <location>
        <begin position="1"/>
        <end position="62"/>
    </location>
</feature>
<dbReference type="PROSITE" id="PS50956">
    <property type="entry name" value="HTH_ASNC_2"/>
    <property type="match status" value="1"/>
</dbReference>
<evidence type="ECO:0000259" key="4">
    <source>
        <dbReference type="PROSITE" id="PS50956"/>
    </source>
</evidence>
<dbReference type="AlphaFoldDB" id="A0AAW9RAF3"/>
<dbReference type="InterPro" id="IPR000485">
    <property type="entry name" value="AsnC-type_HTH_dom"/>
</dbReference>
<dbReference type="EMBL" id="JAZHOG010000002">
    <property type="protein sequence ID" value="MEJ8566858.1"/>
    <property type="molecule type" value="Genomic_DNA"/>
</dbReference>
<sequence length="156" mass="17504">MDRTDLRILAELQADGTLSSQALAEKVGLSTAPTWRRVRKLEEDRVISTTVAILDPEKIGLDVIAIAAVSLEDHHPVSIREFDEMVANRPEILECFAMSGQYDYLLKVVCSSIKAYERLLREHIMPCRAVHQVNTSFVLRKEKVTTALPLSESELA</sequence>
<dbReference type="Gene3D" id="1.10.10.10">
    <property type="entry name" value="Winged helix-like DNA-binding domain superfamily/Winged helix DNA-binding domain"/>
    <property type="match status" value="1"/>
</dbReference>
<dbReference type="SMART" id="SM00344">
    <property type="entry name" value="HTH_ASNC"/>
    <property type="match status" value="1"/>
</dbReference>
<dbReference type="CDD" id="cd00090">
    <property type="entry name" value="HTH_ARSR"/>
    <property type="match status" value="1"/>
</dbReference>
<dbReference type="SUPFAM" id="SSF54909">
    <property type="entry name" value="Dimeric alpha+beta barrel"/>
    <property type="match status" value="1"/>
</dbReference>
<dbReference type="InterPro" id="IPR011008">
    <property type="entry name" value="Dimeric_a/b-barrel"/>
</dbReference>
<dbReference type="GO" id="GO:0043200">
    <property type="term" value="P:response to amino acid"/>
    <property type="evidence" value="ECO:0007669"/>
    <property type="project" value="TreeGrafter"/>
</dbReference>
<evidence type="ECO:0000256" key="3">
    <source>
        <dbReference type="ARBA" id="ARBA00023163"/>
    </source>
</evidence>
<name>A0AAW9RAF3_9GAMM</name>
<keyword evidence="1" id="KW-0805">Transcription regulation</keyword>
<reference evidence="5 6" key="1">
    <citation type="submission" date="2024-02" db="EMBL/GenBank/DDBJ databases">
        <title>A novel Wenzhouxiangellaceae bacterium, isolated from coastal sediments.</title>
        <authorList>
            <person name="Du Z.-J."/>
            <person name="Ye Y.-Q."/>
            <person name="Zhang X.-Y."/>
        </authorList>
    </citation>
    <scope>NUCLEOTIDE SEQUENCE [LARGE SCALE GENOMIC DNA]</scope>
    <source>
        <strain evidence="5 6">CH-27</strain>
    </source>
</reference>
<dbReference type="InterPro" id="IPR036390">
    <property type="entry name" value="WH_DNA-bd_sf"/>
</dbReference>
<dbReference type="GO" id="GO:0006355">
    <property type="term" value="P:regulation of DNA-templated transcription"/>
    <property type="evidence" value="ECO:0007669"/>
    <property type="project" value="UniProtKB-ARBA"/>
</dbReference>
<dbReference type="PANTHER" id="PTHR30154:SF34">
    <property type="entry name" value="TRANSCRIPTIONAL REGULATOR AZLB"/>
    <property type="match status" value="1"/>
</dbReference>
<accession>A0AAW9RAF3</accession>
<dbReference type="Gene3D" id="3.30.70.920">
    <property type="match status" value="1"/>
</dbReference>
<evidence type="ECO:0000256" key="2">
    <source>
        <dbReference type="ARBA" id="ARBA00023125"/>
    </source>
</evidence>
<dbReference type="Pfam" id="PF01037">
    <property type="entry name" value="AsnC_trans_reg"/>
    <property type="match status" value="1"/>
</dbReference>
<dbReference type="Pfam" id="PF13412">
    <property type="entry name" value="HTH_24"/>
    <property type="match status" value="1"/>
</dbReference>
<dbReference type="PANTHER" id="PTHR30154">
    <property type="entry name" value="LEUCINE-RESPONSIVE REGULATORY PROTEIN"/>
    <property type="match status" value="1"/>
</dbReference>
<evidence type="ECO:0000313" key="5">
    <source>
        <dbReference type="EMBL" id="MEJ8566858.1"/>
    </source>
</evidence>
<dbReference type="InterPro" id="IPR019888">
    <property type="entry name" value="Tscrpt_reg_AsnC-like"/>
</dbReference>
<keyword evidence="6" id="KW-1185">Reference proteome</keyword>
<dbReference type="InterPro" id="IPR011991">
    <property type="entry name" value="ArsR-like_HTH"/>
</dbReference>
<gene>
    <name evidence="5" type="ORF">V3330_04420</name>
</gene>
<organism evidence="5 6">
    <name type="scientific">Elongatibacter sediminis</name>
    <dbReference type="NCBI Taxonomy" id="3119006"/>
    <lineage>
        <taxon>Bacteria</taxon>
        <taxon>Pseudomonadati</taxon>
        <taxon>Pseudomonadota</taxon>
        <taxon>Gammaproteobacteria</taxon>
        <taxon>Chromatiales</taxon>
        <taxon>Wenzhouxiangellaceae</taxon>
        <taxon>Elongatibacter</taxon>
    </lineage>
</organism>
<keyword evidence="2" id="KW-0238">DNA-binding</keyword>
<dbReference type="Proteomes" id="UP001359886">
    <property type="component" value="Unassembled WGS sequence"/>
</dbReference>
<protein>
    <submittedName>
        <fullName evidence="5">Lrp/AsnC family transcriptional regulator</fullName>
    </submittedName>
</protein>
<proteinExistence type="predicted"/>
<dbReference type="GO" id="GO:0043565">
    <property type="term" value="F:sequence-specific DNA binding"/>
    <property type="evidence" value="ECO:0007669"/>
    <property type="project" value="InterPro"/>
</dbReference>
<keyword evidence="3" id="KW-0804">Transcription</keyword>
<evidence type="ECO:0000256" key="1">
    <source>
        <dbReference type="ARBA" id="ARBA00023015"/>
    </source>
</evidence>